<dbReference type="KEGG" id="bthv:CQJ30_03580"/>
<gene>
    <name evidence="2" type="ORF">B4167_1087</name>
    <name evidence="1" type="ORF">BT1A1_0630</name>
</gene>
<evidence type="ECO:0000313" key="4">
    <source>
        <dbReference type="Proteomes" id="UP000040576"/>
    </source>
</evidence>
<dbReference type="InterPro" id="IPR029064">
    <property type="entry name" value="Ribosomal_eL30-like_sf"/>
</dbReference>
<dbReference type="Pfam" id="PF07997">
    <property type="entry name" value="DUF1694"/>
    <property type="match status" value="1"/>
</dbReference>
<keyword evidence="4" id="KW-1185">Reference proteome</keyword>
<accession>A0A090IY71</accession>
<dbReference type="Proteomes" id="UP000032076">
    <property type="component" value="Unassembled WGS sequence"/>
</dbReference>
<reference evidence="1 4" key="1">
    <citation type="submission" date="2014-07" db="EMBL/GenBank/DDBJ databases">
        <authorList>
            <person name="Wibberg Daniel"/>
        </authorList>
    </citation>
    <scope>NUCLEOTIDE SEQUENCE [LARGE SCALE GENOMIC DNA]</scope>
</reference>
<evidence type="ECO:0000313" key="3">
    <source>
        <dbReference type="Proteomes" id="UP000032076"/>
    </source>
</evidence>
<dbReference type="InterPro" id="IPR012543">
    <property type="entry name" value="DUF1694"/>
</dbReference>
<dbReference type="EMBL" id="JXLU01000095">
    <property type="protein sequence ID" value="KIO72397.1"/>
    <property type="molecule type" value="Genomic_DNA"/>
</dbReference>
<dbReference type="PATRIC" id="fig|35841.6.peg.195"/>
<dbReference type="EMBL" id="CCRF01000022">
    <property type="protein sequence ID" value="CEE00485.1"/>
    <property type="molecule type" value="Genomic_DNA"/>
</dbReference>
<sequence>MQNGPNLEDYLNQGIYGKKEINPEEKKKFLGTFRERIVVALTVSQVYKSTIYKEVEQEMKKNAKAKLLLNGSVDYEYLSKYVKIANKYNIPFTIVENKEHDTDIGLVLAHDYAVDKENIFVSDESESVTIKDNLDTTENGVKGFFKKLFS</sequence>
<dbReference type="OrthoDB" id="95278at2"/>
<proteinExistence type="predicted"/>
<dbReference type="STRING" id="35841.B4167_1087"/>
<evidence type="ECO:0000313" key="1">
    <source>
        <dbReference type="EMBL" id="CEE00485.1"/>
    </source>
</evidence>
<reference evidence="2 3" key="2">
    <citation type="submission" date="2015-01" db="EMBL/GenBank/DDBJ databases">
        <title>Draft Genome Sequences of Four Bacillus thermoamylovorans Strains, Isolated From Food Products.</title>
        <authorList>
            <person name="Krawcyk A.O."/>
            <person name="Berendsen E.M."/>
            <person name="Eijlander R.T."/>
            <person name="de Jong A."/>
            <person name="Wells-Bennik M."/>
            <person name="Kuipers O.P."/>
        </authorList>
    </citation>
    <scope>NUCLEOTIDE SEQUENCE [LARGE SCALE GENOMIC DNA]</scope>
    <source>
        <strain evidence="2 3">B4167</strain>
    </source>
</reference>
<dbReference type="SUPFAM" id="SSF160515">
    <property type="entry name" value="YueI-like"/>
    <property type="match status" value="1"/>
</dbReference>
<name>A0A090IY71_9BACI</name>
<dbReference type="Proteomes" id="UP000040576">
    <property type="component" value="Unassembled WGS sequence"/>
</dbReference>
<dbReference type="Gene3D" id="3.30.1330.30">
    <property type="match status" value="1"/>
</dbReference>
<dbReference type="PIRSF" id="PIRSF034303">
    <property type="entry name" value="DUF1694"/>
    <property type="match status" value="1"/>
</dbReference>
<dbReference type="eggNOG" id="COG5506">
    <property type="taxonomic scope" value="Bacteria"/>
</dbReference>
<dbReference type="RefSeq" id="WP_034767994.1">
    <property type="nucleotide sequence ID" value="NZ_CCRF01000022.1"/>
</dbReference>
<dbReference type="AlphaFoldDB" id="A0A090IY71"/>
<dbReference type="GeneID" id="92959774"/>
<protein>
    <submittedName>
        <fullName evidence="1">Uncharacterized protein</fullName>
    </submittedName>
</protein>
<organism evidence="1 4">
    <name type="scientific">Caldibacillus thermoamylovorans</name>
    <dbReference type="NCBI Taxonomy" id="35841"/>
    <lineage>
        <taxon>Bacteria</taxon>
        <taxon>Bacillati</taxon>
        <taxon>Bacillota</taxon>
        <taxon>Bacilli</taxon>
        <taxon>Bacillales</taxon>
        <taxon>Bacillaceae</taxon>
        <taxon>Caldibacillus</taxon>
    </lineage>
</organism>
<evidence type="ECO:0000313" key="2">
    <source>
        <dbReference type="EMBL" id="KIO72397.1"/>
    </source>
</evidence>